<keyword evidence="2" id="KW-1185">Reference proteome</keyword>
<dbReference type="EMBL" id="BSPX01000114">
    <property type="protein sequence ID" value="GLT24624.1"/>
    <property type="molecule type" value="Genomic_DNA"/>
</dbReference>
<proteinExistence type="predicted"/>
<gene>
    <name evidence="1" type="ORF">GCM10007933_41120</name>
</gene>
<reference evidence="2" key="1">
    <citation type="journal article" date="2019" name="Int. J. Syst. Evol. Microbiol.">
        <title>The Global Catalogue of Microorganisms (GCM) 10K type strain sequencing project: providing services to taxonomists for standard genome sequencing and annotation.</title>
        <authorList>
            <consortium name="The Broad Institute Genomics Platform"/>
            <consortium name="The Broad Institute Genome Sequencing Center for Infectious Disease"/>
            <person name="Wu L."/>
            <person name="Ma J."/>
        </authorList>
    </citation>
    <scope>NUCLEOTIDE SEQUENCE [LARGE SCALE GENOMIC DNA]</scope>
    <source>
        <strain evidence="2">NBRC 102407</strain>
    </source>
</reference>
<evidence type="ECO:0000313" key="1">
    <source>
        <dbReference type="EMBL" id="GLT24624.1"/>
    </source>
</evidence>
<sequence>MDLTVVFDNSQLAHIIDQAMIYQCACPGQVAQHILGLRELFRYQTSCRAMRTEDFGVHARIMESVQKTHAEMEACLVDVLAAEGWDMTTLTMPEGLRKLRDELLAE</sequence>
<name>A0ABQ6FH67_9RHOO</name>
<evidence type="ECO:0008006" key="3">
    <source>
        <dbReference type="Google" id="ProtNLM"/>
    </source>
</evidence>
<accession>A0ABQ6FH67</accession>
<dbReference type="RefSeq" id="WP_284189793.1">
    <property type="nucleotide sequence ID" value="NZ_BSPX01000114.1"/>
</dbReference>
<evidence type="ECO:0000313" key="2">
    <source>
        <dbReference type="Proteomes" id="UP001157167"/>
    </source>
</evidence>
<comment type="caution">
    <text evidence="1">The sequence shown here is derived from an EMBL/GenBank/DDBJ whole genome shotgun (WGS) entry which is preliminary data.</text>
</comment>
<dbReference type="Proteomes" id="UP001157167">
    <property type="component" value="Unassembled WGS sequence"/>
</dbReference>
<protein>
    <recommendedName>
        <fullName evidence="3">FCD domain-containing protein</fullName>
    </recommendedName>
</protein>
<organism evidence="1 2">
    <name type="scientific">Zoogloea oryzae</name>
    <dbReference type="NCBI Taxonomy" id="310767"/>
    <lineage>
        <taxon>Bacteria</taxon>
        <taxon>Pseudomonadati</taxon>
        <taxon>Pseudomonadota</taxon>
        <taxon>Betaproteobacteria</taxon>
        <taxon>Rhodocyclales</taxon>
        <taxon>Zoogloeaceae</taxon>
        <taxon>Zoogloea</taxon>
    </lineage>
</organism>